<dbReference type="SMART" id="SM00720">
    <property type="entry name" value="calpain_III"/>
    <property type="match status" value="1"/>
</dbReference>
<dbReference type="AlphaFoldDB" id="A0ABD0PWT6"/>
<dbReference type="InterPro" id="IPR022684">
    <property type="entry name" value="Calpain_cysteine_protease"/>
</dbReference>
<comment type="similarity">
    <text evidence="1">Belongs to the peptidase C2 family.</text>
</comment>
<dbReference type="PANTHER" id="PTHR10183">
    <property type="entry name" value="CALPAIN"/>
    <property type="match status" value="1"/>
</dbReference>
<dbReference type="InterPro" id="IPR022682">
    <property type="entry name" value="Calpain_domain_III"/>
</dbReference>
<feature type="domain" description="Peptidase C2 calpain" evidence="2">
    <location>
        <begin position="1"/>
        <end position="70"/>
    </location>
</feature>
<dbReference type="InterPro" id="IPR036213">
    <property type="entry name" value="Calpain_III_sf"/>
</dbReference>
<dbReference type="PANTHER" id="PTHR10183:SF322">
    <property type="entry name" value="CALPAIN-11"/>
    <property type="match status" value="1"/>
</dbReference>
<proteinExistence type="inferred from homology"/>
<evidence type="ECO:0000259" key="2">
    <source>
        <dbReference type="SMART" id="SM00720"/>
    </source>
</evidence>
<dbReference type="Pfam" id="PF01067">
    <property type="entry name" value="Calpain_III"/>
    <property type="match status" value="1"/>
</dbReference>
<evidence type="ECO:0000313" key="3">
    <source>
        <dbReference type="EMBL" id="KAL0178504.1"/>
    </source>
</evidence>
<dbReference type="SUPFAM" id="SSF49758">
    <property type="entry name" value="Calpain large subunit, middle domain (domain III)"/>
    <property type="match status" value="1"/>
</dbReference>
<evidence type="ECO:0000256" key="1">
    <source>
        <dbReference type="ARBA" id="ARBA00007623"/>
    </source>
</evidence>
<sequence>YAGCQSVHLKKDFFLKHSSSARSETFINLREVSTRLRLPPGEYIIVPSTFEPSKEADFVLRVFTEKQSQT</sequence>
<feature type="non-terminal residue" evidence="3">
    <location>
        <position position="70"/>
    </location>
</feature>
<dbReference type="Gene3D" id="2.60.120.380">
    <property type="match status" value="1"/>
</dbReference>
<gene>
    <name evidence="3" type="ORF">M9458_027398</name>
</gene>
<keyword evidence="4" id="KW-1185">Reference proteome</keyword>
<dbReference type="EMBL" id="JAMKFB020000013">
    <property type="protein sequence ID" value="KAL0178504.1"/>
    <property type="molecule type" value="Genomic_DNA"/>
</dbReference>
<dbReference type="InterPro" id="IPR022683">
    <property type="entry name" value="Calpain_III"/>
</dbReference>
<organism evidence="3 4">
    <name type="scientific">Cirrhinus mrigala</name>
    <name type="common">Mrigala</name>
    <dbReference type="NCBI Taxonomy" id="683832"/>
    <lineage>
        <taxon>Eukaryota</taxon>
        <taxon>Metazoa</taxon>
        <taxon>Chordata</taxon>
        <taxon>Craniata</taxon>
        <taxon>Vertebrata</taxon>
        <taxon>Euteleostomi</taxon>
        <taxon>Actinopterygii</taxon>
        <taxon>Neopterygii</taxon>
        <taxon>Teleostei</taxon>
        <taxon>Ostariophysi</taxon>
        <taxon>Cypriniformes</taxon>
        <taxon>Cyprinidae</taxon>
        <taxon>Labeoninae</taxon>
        <taxon>Labeonini</taxon>
        <taxon>Cirrhinus</taxon>
    </lineage>
</organism>
<accession>A0ABD0PWT6</accession>
<evidence type="ECO:0000313" key="4">
    <source>
        <dbReference type="Proteomes" id="UP001529510"/>
    </source>
</evidence>
<dbReference type="Proteomes" id="UP001529510">
    <property type="component" value="Unassembled WGS sequence"/>
</dbReference>
<name>A0ABD0PWT6_CIRMR</name>
<reference evidence="3 4" key="1">
    <citation type="submission" date="2024-05" db="EMBL/GenBank/DDBJ databases">
        <title>Genome sequencing and assembly of Indian major carp, Cirrhinus mrigala (Hamilton, 1822).</title>
        <authorList>
            <person name="Mohindra V."/>
            <person name="Chowdhury L.M."/>
            <person name="Lal K."/>
            <person name="Jena J.K."/>
        </authorList>
    </citation>
    <scope>NUCLEOTIDE SEQUENCE [LARGE SCALE GENOMIC DNA]</scope>
    <source>
        <strain evidence="3">CM1030</strain>
        <tissue evidence="3">Blood</tissue>
    </source>
</reference>
<protein>
    <recommendedName>
        <fullName evidence="2">Peptidase C2 calpain domain-containing protein</fullName>
    </recommendedName>
</protein>
<feature type="non-terminal residue" evidence="3">
    <location>
        <position position="1"/>
    </location>
</feature>
<comment type="caution">
    <text evidence="3">The sequence shown here is derived from an EMBL/GenBank/DDBJ whole genome shotgun (WGS) entry which is preliminary data.</text>
</comment>